<evidence type="ECO:0000313" key="4">
    <source>
        <dbReference type="EMBL" id="SEO20028.1"/>
    </source>
</evidence>
<evidence type="ECO:0000313" key="5">
    <source>
        <dbReference type="Proteomes" id="UP000199126"/>
    </source>
</evidence>
<dbReference type="PANTHER" id="PTHR11618">
    <property type="entry name" value="TRANSCRIPTION INITIATION FACTOR IIB-RELATED"/>
    <property type="match status" value="1"/>
</dbReference>
<dbReference type="PRINTS" id="PR00685">
    <property type="entry name" value="TIFACTORIIB"/>
</dbReference>
<reference evidence="5" key="1">
    <citation type="submission" date="2016-10" db="EMBL/GenBank/DDBJ databases">
        <authorList>
            <person name="Varghese N."/>
            <person name="Submissions S."/>
        </authorList>
    </citation>
    <scope>NUCLEOTIDE SEQUENCE [LARGE SCALE GENOMIC DNA]</scope>
    <source>
        <strain evidence="5">CGMCC 1.10121</strain>
    </source>
</reference>
<dbReference type="GO" id="GO:0097550">
    <property type="term" value="C:transcription preinitiation complex"/>
    <property type="evidence" value="ECO:0007669"/>
    <property type="project" value="TreeGrafter"/>
</dbReference>
<name>A0A1H8MS12_9EURY</name>
<evidence type="ECO:0000256" key="1">
    <source>
        <dbReference type="ARBA" id="ARBA00023015"/>
    </source>
</evidence>
<dbReference type="InterPro" id="IPR000812">
    <property type="entry name" value="TFIIB"/>
</dbReference>
<sequence length="343" mass="37205">MKDYSNIGEEDLERQTTDRTNECPECAGRLGVSGIETICGECGLVVRTDAVDCGVSPSAHKQLDGSGRQEWAIEPTTAFRVDKGLHTTFFLRSDGYGNQLSGTQLSRWRWLRRLDRRMAKRDARLNEALRDVQTIGGNLGLPGYVREEACALMRVASEKRLPGGWMAWESLAGGAVLLAARRVGLPIGSENVAMFAKTDHERLCAAARKIRIEGGLVEQYPPVRTGAVDAVLAGLGDVVDVRTLLEFAQIGRYLLWMADDEPVGGGTARLTVAAAAVYAADRLTPGKSLTQAQVVAAARPVCATSKSKVAQYSQALYNTYETRHGRVAPTTVLEAKRDTVAVR</sequence>
<evidence type="ECO:0000256" key="2">
    <source>
        <dbReference type="ARBA" id="ARBA00023163"/>
    </source>
</evidence>
<dbReference type="Gene3D" id="1.10.472.170">
    <property type="match status" value="1"/>
</dbReference>
<keyword evidence="1" id="KW-0805">Transcription regulation</keyword>
<dbReference type="GO" id="GO:0070897">
    <property type="term" value="P:transcription preinitiation complex assembly"/>
    <property type="evidence" value="ECO:0007669"/>
    <property type="project" value="InterPro"/>
</dbReference>
<keyword evidence="4" id="KW-0396">Initiation factor</keyword>
<dbReference type="PANTHER" id="PTHR11618:SF13">
    <property type="entry name" value="TRANSCRIPTION INITIATION FACTOR IIB"/>
    <property type="match status" value="1"/>
</dbReference>
<organism evidence="4 5">
    <name type="scientific">Halogranum amylolyticum</name>
    <dbReference type="NCBI Taxonomy" id="660520"/>
    <lineage>
        <taxon>Archaea</taxon>
        <taxon>Methanobacteriati</taxon>
        <taxon>Methanobacteriota</taxon>
        <taxon>Stenosarchaea group</taxon>
        <taxon>Halobacteria</taxon>
        <taxon>Halobacteriales</taxon>
        <taxon>Haloferacaceae</taxon>
    </lineage>
</organism>
<dbReference type="Proteomes" id="UP000199126">
    <property type="component" value="Unassembled WGS sequence"/>
</dbReference>
<gene>
    <name evidence="4" type="ORF">SAMN04487948_10146</name>
</gene>
<dbReference type="GO" id="GO:0003743">
    <property type="term" value="F:translation initiation factor activity"/>
    <property type="evidence" value="ECO:0007669"/>
    <property type="project" value="UniProtKB-KW"/>
</dbReference>
<dbReference type="EMBL" id="FODV01000001">
    <property type="protein sequence ID" value="SEO20028.1"/>
    <property type="molecule type" value="Genomic_DNA"/>
</dbReference>
<accession>A0A1H8MS12</accession>
<evidence type="ECO:0000256" key="3">
    <source>
        <dbReference type="SAM" id="MobiDB-lite"/>
    </source>
</evidence>
<dbReference type="SUPFAM" id="SSF47954">
    <property type="entry name" value="Cyclin-like"/>
    <property type="match status" value="1"/>
</dbReference>
<feature type="region of interest" description="Disordered" evidence="3">
    <location>
        <begin position="1"/>
        <end position="21"/>
    </location>
</feature>
<keyword evidence="5" id="KW-1185">Reference proteome</keyword>
<dbReference type="OrthoDB" id="261013at2157"/>
<dbReference type="AlphaFoldDB" id="A0A1H8MS12"/>
<protein>
    <submittedName>
        <fullName evidence="4">Transcription initiation factor TFIIB</fullName>
    </submittedName>
</protein>
<dbReference type="InterPro" id="IPR036915">
    <property type="entry name" value="Cyclin-like_sf"/>
</dbReference>
<dbReference type="RefSeq" id="WP_089820465.1">
    <property type="nucleotide sequence ID" value="NZ_FODV01000001.1"/>
</dbReference>
<keyword evidence="4" id="KW-0648">Protein biosynthesis</keyword>
<keyword evidence="2" id="KW-0804">Transcription</keyword>
<proteinExistence type="predicted"/>